<dbReference type="EMBL" id="OV725077">
    <property type="protein sequence ID" value="CAH1388618.1"/>
    <property type="molecule type" value="Genomic_DNA"/>
</dbReference>
<keyword evidence="3" id="KW-1185">Reference proteome</keyword>
<reference evidence="2" key="1">
    <citation type="submission" date="2022-01" db="EMBL/GenBank/DDBJ databases">
        <authorList>
            <person name="King R."/>
        </authorList>
    </citation>
    <scope>NUCLEOTIDE SEQUENCE</scope>
</reference>
<name>A0A9P0GWI6_NEZVI</name>
<gene>
    <name evidence="2" type="ORF">NEZAVI_LOCUS204</name>
</gene>
<feature type="signal peptide" evidence="1">
    <location>
        <begin position="1"/>
        <end position="18"/>
    </location>
</feature>
<keyword evidence="1" id="KW-0732">Signal</keyword>
<dbReference type="Proteomes" id="UP001152798">
    <property type="component" value="Chromosome 1"/>
</dbReference>
<evidence type="ECO:0008006" key="4">
    <source>
        <dbReference type="Google" id="ProtNLM"/>
    </source>
</evidence>
<dbReference type="AlphaFoldDB" id="A0A9P0GWI6"/>
<sequence>MFTSLLLIALCGCHFGHALSLDLTGHDGLAGDRNISPDVRSEKESIAESVLAVDPNVGIIRGHLCTEVTCCPYDMACCHANTGCCKLNKVIPASARFC</sequence>
<evidence type="ECO:0000256" key="1">
    <source>
        <dbReference type="SAM" id="SignalP"/>
    </source>
</evidence>
<organism evidence="2 3">
    <name type="scientific">Nezara viridula</name>
    <name type="common">Southern green stink bug</name>
    <name type="synonym">Cimex viridulus</name>
    <dbReference type="NCBI Taxonomy" id="85310"/>
    <lineage>
        <taxon>Eukaryota</taxon>
        <taxon>Metazoa</taxon>
        <taxon>Ecdysozoa</taxon>
        <taxon>Arthropoda</taxon>
        <taxon>Hexapoda</taxon>
        <taxon>Insecta</taxon>
        <taxon>Pterygota</taxon>
        <taxon>Neoptera</taxon>
        <taxon>Paraneoptera</taxon>
        <taxon>Hemiptera</taxon>
        <taxon>Heteroptera</taxon>
        <taxon>Panheteroptera</taxon>
        <taxon>Pentatomomorpha</taxon>
        <taxon>Pentatomoidea</taxon>
        <taxon>Pentatomidae</taxon>
        <taxon>Pentatominae</taxon>
        <taxon>Nezara</taxon>
    </lineage>
</organism>
<feature type="chain" id="PRO_5040277234" description="Neuropeptide" evidence="1">
    <location>
        <begin position="19"/>
        <end position="98"/>
    </location>
</feature>
<protein>
    <recommendedName>
        <fullName evidence="4">Neuropeptide</fullName>
    </recommendedName>
</protein>
<proteinExistence type="predicted"/>
<evidence type="ECO:0000313" key="3">
    <source>
        <dbReference type="Proteomes" id="UP001152798"/>
    </source>
</evidence>
<evidence type="ECO:0000313" key="2">
    <source>
        <dbReference type="EMBL" id="CAH1388618.1"/>
    </source>
</evidence>
<accession>A0A9P0GWI6</accession>